<name>A0A0M3I3V4_ASCLU</name>
<dbReference type="WBParaSite" id="ALUE_0001137101-mRNA-1">
    <property type="protein sequence ID" value="ALUE_0001137101-mRNA-1"/>
    <property type="gene ID" value="ALUE_0001137101"/>
</dbReference>
<organism evidence="1 2">
    <name type="scientific">Ascaris lumbricoides</name>
    <name type="common">Giant roundworm</name>
    <dbReference type="NCBI Taxonomy" id="6252"/>
    <lineage>
        <taxon>Eukaryota</taxon>
        <taxon>Metazoa</taxon>
        <taxon>Ecdysozoa</taxon>
        <taxon>Nematoda</taxon>
        <taxon>Chromadorea</taxon>
        <taxon>Rhabditida</taxon>
        <taxon>Spirurina</taxon>
        <taxon>Ascaridomorpha</taxon>
        <taxon>Ascaridoidea</taxon>
        <taxon>Ascarididae</taxon>
        <taxon>Ascaris</taxon>
    </lineage>
</organism>
<dbReference type="Proteomes" id="UP000036681">
    <property type="component" value="Unplaced"/>
</dbReference>
<accession>A0A0M3I3V4</accession>
<proteinExistence type="predicted"/>
<reference evidence="2" key="1">
    <citation type="submission" date="2017-02" db="UniProtKB">
        <authorList>
            <consortium name="WormBaseParasite"/>
        </authorList>
    </citation>
    <scope>IDENTIFICATION</scope>
</reference>
<dbReference type="AlphaFoldDB" id="A0A0M3I3V4"/>
<sequence>LTESETETECSQEVVSEVFANKLLKNNCILLSLREPQLELYNYDREVNSFEVWEQYVSAECTDTHISFGIAPDTEVLKGYFKERAELIFNPGRTNASARCSTNASDASQIQFSVLREECELPQDNQCSQSERRTPEAAGIRGSRSLVTCEVSSHQSRQRGIQISGSPDKSSRTLTLNSGLEIGGIDFRGRERFCIRR</sequence>
<protein>
    <submittedName>
        <fullName evidence="2">ZP domain-containing protein</fullName>
    </submittedName>
</protein>
<evidence type="ECO:0000313" key="2">
    <source>
        <dbReference type="WBParaSite" id="ALUE_0001137101-mRNA-1"/>
    </source>
</evidence>
<evidence type="ECO:0000313" key="1">
    <source>
        <dbReference type="Proteomes" id="UP000036681"/>
    </source>
</evidence>
<keyword evidence="1" id="KW-1185">Reference proteome</keyword>